<evidence type="ECO:0000313" key="1">
    <source>
        <dbReference type="EMBL" id="CAD7088339.1"/>
    </source>
</evidence>
<dbReference type="InParanoid" id="A0A7R8UWF7"/>
<name>A0A7R8UWF7_HERIL</name>
<organism evidence="1 2">
    <name type="scientific">Hermetia illucens</name>
    <name type="common">Black soldier fly</name>
    <dbReference type="NCBI Taxonomy" id="343691"/>
    <lineage>
        <taxon>Eukaryota</taxon>
        <taxon>Metazoa</taxon>
        <taxon>Ecdysozoa</taxon>
        <taxon>Arthropoda</taxon>
        <taxon>Hexapoda</taxon>
        <taxon>Insecta</taxon>
        <taxon>Pterygota</taxon>
        <taxon>Neoptera</taxon>
        <taxon>Endopterygota</taxon>
        <taxon>Diptera</taxon>
        <taxon>Brachycera</taxon>
        <taxon>Stratiomyomorpha</taxon>
        <taxon>Stratiomyidae</taxon>
        <taxon>Hermetiinae</taxon>
        <taxon>Hermetia</taxon>
    </lineage>
</organism>
<protein>
    <submittedName>
        <fullName evidence="1">Uncharacterized protein</fullName>
    </submittedName>
</protein>
<dbReference type="AlphaFoldDB" id="A0A7R8UWF7"/>
<accession>A0A7R8UWF7</accession>
<sequence length="102" mass="11782">MAMTTQGPRKHLPLKEILLLAARIGMGKTTKIPLKLLIDTRSIEQLNMSMESSHVENKAFRFFFSPEYTILLEDNERCYKMQDGSETFAQCQTEEKVKVKVK</sequence>
<dbReference type="EMBL" id="LR899012">
    <property type="protein sequence ID" value="CAD7088339.1"/>
    <property type="molecule type" value="Genomic_DNA"/>
</dbReference>
<evidence type="ECO:0000313" key="2">
    <source>
        <dbReference type="Proteomes" id="UP000594454"/>
    </source>
</evidence>
<reference evidence="1 2" key="1">
    <citation type="submission" date="2020-11" db="EMBL/GenBank/DDBJ databases">
        <authorList>
            <person name="Wallbank WR R."/>
            <person name="Pardo Diaz C."/>
            <person name="Kozak K."/>
            <person name="Martin S."/>
            <person name="Jiggins C."/>
            <person name="Moest M."/>
            <person name="Warren A I."/>
            <person name="Generalovic N T."/>
            <person name="Byers J.R.P. K."/>
            <person name="Montejo-Kovacevich G."/>
            <person name="Yen C E."/>
        </authorList>
    </citation>
    <scope>NUCLEOTIDE SEQUENCE [LARGE SCALE GENOMIC DNA]</scope>
</reference>
<gene>
    <name evidence="1" type="ORF">HERILL_LOCUS10974</name>
</gene>
<dbReference type="Proteomes" id="UP000594454">
    <property type="component" value="Chromosome 4"/>
</dbReference>
<keyword evidence="2" id="KW-1185">Reference proteome</keyword>
<proteinExistence type="predicted"/>